<feature type="disulfide bond" evidence="8">
    <location>
        <begin position="1079"/>
        <end position="1089"/>
    </location>
</feature>
<feature type="disulfide bond" evidence="9">
    <location>
        <begin position="142"/>
        <end position="157"/>
    </location>
</feature>
<keyword evidence="4" id="KW-0677">Repeat</keyword>
<reference evidence="13" key="1">
    <citation type="submission" date="2021-02" db="EMBL/GenBank/DDBJ databases">
        <authorList>
            <person name="Nowell W R."/>
        </authorList>
    </citation>
    <scope>NUCLEOTIDE SEQUENCE</scope>
</reference>
<feature type="domain" description="G-protein coupled receptors family 1 profile" evidence="12">
    <location>
        <begin position="1390"/>
        <end position="1639"/>
    </location>
</feature>
<comment type="caution">
    <text evidence="8">Lacks conserved residue(s) required for the propagation of feature annotation.</text>
</comment>
<dbReference type="PANTHER" id="PTHR24270">
    <property type="entry name" value="LOW-DENSITY LIPOPROTEIN RECEPTOR-RELATED"/>
    <property type="match status" value="1"/>
</dbReference>
<feature type="disulfide bond" evidence="8">
    <location>
        <begin position="1150"/>
        <end position="1159"/>
    </location>
</feature>
<feature type="transmembrane region" description="Helical" evidence="10">
    <location>
        <begin position="1450"/>
        <end position="1469"/>
    </location>
</feature>
<dbReference type="GO" id="GO:0016192">
    <property type="term" value="P:vesicle-mediated transport"/>
    <property type="evidence" value="ECO:0007669"/>
    <property type="project" value="UniProtKB-ARBA"/>
</dbReference>
<organism evidence="13 14">
    <name type="scientific">Adineta steineri</name>
    <dbReference type="NCBI Taxonomy" id="433720"/>
    <lineage>
        <taxon>Eukaryota</taxon>
        <taxon>Metazoa</taxon>
        <taxon>Spiralia</taxon>
        <taxon>Gnathifera</taxon>
        <taxon>Rotifera</taxon>
        <taxon>Eurotatoria</taxon>
        <taxon>Bdelloidea</taxon>
        <taxon>Adinetida</taxon>
        <taxon>Adinetidae</taxon>
        <taxon>Adineta</taxon>
    </lineage>
</organism>
<feature type="transmembrane region" description="Helical" evidence="10">
    <location>
        <begin position="1490"/>
        <end position="1507"/>
    </location>
</feature>
<evidence type="ECO:0000259" key="11">
    <source>
        <dbReference type="PROSITE" id="PS50026"/>
    </source>
</evidence>
<dbReference type="SUPFAM" id="SSF57196">
    <property type="entry name" value="EGF/Laminin"/>
    <property type="match status" value="1"/>
</dbReference>
<dbReference type="InterPro" id="IPR000742">
    <property type="entry name" value="EGF"/>
</dbReference>
<feature type="transmembrane region" description="Helical" evidence="10">
    <location>
        <begin position="1620"/>
        <end position="1641"/>
    </location>
</feature>
<feature type="transmembrane region" description="Helical" evidence="10">
    <location>
        <begin position="1587"/>
        <end position="1608"/>
    </location>
</feature>
<dbReference type="SMART" id="SM00192">
    <property type="entry name" value="LDLa"/>
    <property type="match status" value="6"/>
</dbReference>
<feature type="transmembrane region" description="Helical" evidence="10">
    <location>
        <begin position="1410"/>
        <end position="1430"/>
    </location>
</feature>
<keyword evidence="7 8" id="KW-1015">Disulfide bond</keyword>
<feature type="disulfide bond" evidence="9">
    <location>
        <begin position="596"/>
        <end position="614"/>
    </location>
</feature>
<feature type="disulfide bond" evidence="8">
    <location>
        <begin position="1107"/>
        <end position="1116"/>
    </location>
</feature>
<dbReference type="Pfam" id="PF00057">
    <property type="entry name" value="Ldl_recept_a"/>
    <property type="match status" value="2"/>
</dbReference>
<comment type="caution">
    <text evidence="13">The sequence shown here is derived from an EMBL/GenBank/DDBJ whole genome shotgun (WGS) entry which is preliminary data.</text>
</comment>
<keyword evidence="3 10" id="KW-0812">Transmembrane</keyword>
<evidence type="ECO:0000259" key="12">
    <source>
        <dbReference type="PROSITE" id="PS50262"/>
    </source>
</evidence>
<dbReference type="GO" id="GO:0012505">
    <property type="term" value="C:endomembrane system"/>
    <property type="evidence" value="ECO:0007669"/>
    <property type="project" value="UniProtKB-SubCell"/>
</dbReference>
<feature type="domain" description="EGF-like" evidence="11">
    <location>
        <begin position="1075"/>
        <end position="1117"/>
    </location>
</feature>
<dbReference type="GO" id="GO:0005886">
    <property type="term" value="C:plasma membrane"/>
    <property type="evidence" value="ECO:0007669"/>
    <property type="project" value="TreeGrafter"/>
</dbReference>
<evidence type="ECO:0000256" key="9">
    <source>
        <dbReference type="PROSITE-ProRule" id="PRU00124"/>
    </source>
</evidence>
<evidence type="ECO:0000256" key="4">
    <source>
        <dbReference type="ARBA" id="ARBA00022737"/>
    </source>
</evidence>
<name>A0A815K2R0_9BILA</name>
<evidence type="ECO:0000313" key="14">
    <source>
        <dbReference type="Proteomes" id="UP000663845"/>
    </source>
</evidence>
<feature type="disulfide bond" evidence="9">
    <location>
        <begin position="172"/>
        <end position="190"/>
    </location>
</feature>
<evidence type="ECO:0000256" key="10">
    <source>
        <dbReference type="SAM" id="Phobius"/>
    </source>
</evidence>
<keyword evidence="6 10" id="KW-0472">Membrane</keyword>
<keyword evidence="8" id="KW-0245">EGF-like domain</keyword>
<evidence type="ECO:0000256" key="5">
    <source>
        <dbReference type="ARBA" id="ARBA00022989"/>
    </source>
</evidence>
<dbReference type="PROSITE" id="PS50026">
    <property type="entry name" value="EGF_3"/>
    <property type="match status" value="3"/>
</dbReference>
<evidence type="ECO:0000256" key="2">
    <source>
        <dbReference type="ARBA" id="ARBA00004308"/>
    </source>
</evidence>
<dbReference type="InterPro" id="IPR050685">
    <property type="entry name" value="LDLR"/>
</dbReference>
<dbReference type="PROSITE" id="PS50068">
    <property type="entry name" value="LDLRA_2"/>
    <property type="match status" value="3"/>
</dbReference>
<dbReference type="SUPFAM" id="SSF57424">
    <property type="entry name" value="LDL receptor-like module"/>
    <property type="match status" value="3"/>
</dbReference>
<dbReference type="CDD" id="cd00054">
    <property type="entry name" value="EGF_CA"/>
    <property type="match status" value="1"/>
</dbReference>
<dbReference type="InterPro" id="IPR002172">
    <property type="entry name" value="LDrepeatLR_classA_rpt"/>
</dbReference>
<dbReference type="PROSITE" id="PS01209">
    <property type="entry name" value="LDLRA_1"/>
    <property type="match status" value="1"/>
</dbReference>
<dbReference type="PROSITE" id="PS00022">
    <property type="entry name" value="EGF_1"/>
    <property type="match status" value="5"/>
</dbReference>
<dbReference type="Proteomes" id="UP000663845">
    <property type="component" value="Unassembled WGS sequence"/>
</dbReference>
<gene>
    <name evidence="13" type="ORF">JYZ213_LOCUS37031</name>
</gene>
<feature type="transmembrane region" description="Helical" evidence="10">
    <location>
        <begin position="1370"/>
        <end position="1398"/>
    </location>
</feature>
<evidence type="ECO:0000256" key="3">
    <source>
        <dbReference type="ARBA" id="ARBA00022692"/>
    </source>
</evidence>
<dbReference type="Gene3D" id="2.10.25.10">
    <property type="entry name" value="Laminin"/>
    <property type="match status" value="2"/>
</dbReference>
<feature type="domain" description="EGF-like" evidence="11">
    <location>
        <begin position="1119"/>
        <end position="1160"/>
    </location>
</feature>
<protein>
    <submittedName>
        <fullName evidence="13">Uncharacterized protein</fullName>
    </submittedName>
</protein>
<accession>A0A815K2R0</accession>
<evidence type="ECO:0000256" key="1">
    <source>
        <dbReference type="ARBA" id="ARBA00004167"/>
    </source>
</evidence>
<dbReference type="SMART" id="SM00181">
    <property type="entry name" value="EGF"/>
    <property type="match status" value="4"/>
</dbReference>
<feature type="disulfide bond" evidence="9">
    <location>
        <begin position="589"/>
        <end position="601"/>
    </location>
</feature>
<dbReference type="InterPro" id="IPR036055">
    <property type="entry name" value="LDL_receptor-like_sf"/>
</dbReference>
<dbReference type="InterPro" id="IPR023415">
    <property type="entry name" value="LDLR_class-A_CS"/>
</dbReference>
<evidence type="ECO:0000313" key="13">
    <source>
        <dbReference type="EMBL" id="CAF1387807.1"/>
    </source>
</evidence>
<dbReference type="InterPro" id="IPR017452">
    <property type="entry name" value="GPCR_Rhodpsn_7TM"/>
</dbReference>
<comment type="subcellular location">
    <subcellularLocation>
        <location evidence="2">Endomembrane system</location>
    </subcellularLocation>
    <subcellularLocation>
        <location evidence="1">Membrane</location>
        <topology evidence="1">Single-pass membrane protein</topology>
    </subcellularLocation>
</comment>
<dbReference type="EMBL" id="CAJNOG010000953">
    <property type="protein sequence ID" value="CAF1387807.1"/>
    <property type="molecule type" value="Genomic_DNA"/>
</dbReference>
<feature type="disulfide bond" evidence="8">
    <location>
        <begin position="1063"/>
        <end position="1072"/>
    </location>
</feature>
<keyword evidence="5 10" id="KW-1133">Transmembrane helix</keyword>
<dbReference type="Gene3D" id="4.10.400.10">
    <property type="entry name" value="Low-density Lipoprotein Receptor"/>
    <property type="match status" value="3"/>
</dbReference>
<dbReference type="CDD" id="cd00112">
    <property type="entry name" value="LDLa"/>
    <property type="match status" value="3"/>
</dbReference>
<dbReference type="PROSITE" id="PS50262">
    <property type="entry name" value="G_PROTEIN_RECEP_F1_2"/>
    <property type="match status" value="1"/>
</dbReference>
<evidence type="ECO:0000256" key="8">
    <source>
        <dbReference type="PROSITE-ProRule" id="PRU00076"/>
    </source>
</evidence>
<evidence type="ECO:0000256" key="6">
    <source>
        <dbReference type="ARBA" id="ARBA00023136"/>
    </source>
</evidence>
<evidence type="ECO:0000256" key="7">
    <source>
        <dbReference type="ARBA" id="ARBA00023157"/>
    </source>
</evidence>
<dbReference type="PRINTS" id="PR00261">
    <property type="entry name" value="LDLRECEPTOR"/>
</dbReference>
<dbReference type="CDD" id="cd00637">
    <property type="entry name" value="7tm_classA_rhodopsin-like"/>
    <property type="match status" value="1"/>
</dbReference>
<sequence>MKYCIRWNNFTSVAHELRSDCINGGEKWLFTDAIRQNISPTEVLTWSSSIEYADDYAHFYYNNQSDSNDKFLCNCTQQGTFGPRCEFELLHETITFEDAIKSQFAEKKQDRWGIQRHGDILCYNTVFECDYGLLCLDWRNICDGEQQCMNGTDEENCDLLEFNECEDDEYRCANGMCIDEQYWLDGELDCMDRTDETVNADDVFCPHAPGSIECEESVCIRSRWSCGDGQCLRDFYRLSDMGFIIDYCESMREFNYMCEIHPEEPLWTRPNGLCWDLVGFDDSHDMNNENLTNTSKCIYLIRCALSEGFERDCPCDGQNCSSEMANVCETGSEYLYPDGSLLRPYIKRYYKWDQLWSDKQPSVTYLEGSIKCRGFYGKTEGKILLDEKDQYKLERFPLIDFIFCNNENIVRDYESSIQYHKSCWNGSRTWNGRQYAFFDICTESHECISQYRIGDEYWDCGEKEIDSIANKDLCANVEKHRFQCDNEPLTCLSVRGIGNKWEDCDNGHDEFIDGLGDALSEIKCQQQDTNGCHFLKEYSDHHSRSNITNTFADDMLQKMTFPFNSYCDTIWNFRSHFDELSEHCDKWICHRHQYQCQTGQCIAIDWLCDGEWDCPDASDEQAIDLNSQRLSHNIRLPDFKKRSTKCQKEYTKMQPFMNECNASIEFPCFLANVTDPLNINTYRPCINLTQIGDTIENCYGGLDEKNTLENCDGLMLGFSFRCDNKRCSKYDSLCQQESEECRSEILCHYKSKNESCSGKKDVKCLDGSCMENARCNKKLECPYGEDEYWCPLTLRSPDTTYIYRNSKRVQKTYWESFWPHFPVSIQSIVTELDEKQSTQYFRSSSNIVNTPRVSTDHSDSYRCNRGVAVSYNNKSDVVCFCPPAYYGRSCQYFSDRLTVHTHLNLSSLPIMNYVKNFHYFKIIASLIYGKHIIDFHEFIINGDTEMENSTKHKFYLLYSSSDEMKQQKKLRHFNRTDIIKNQPYSIRFDIYKLSENEIDEIGSWVYPIYFDFLPAFRLATILTFPKWYGNLSANPCMNNTSCPQNSRCLPIFNQEHPRFRCSCRSNFYGKNCETIELKCLSYCSSNALCKPENRGQLTNTNNPLCICPLHRFGPRCNLRHDECRSQPCLNNGTCHLKNDPSGQKSFICKCSKYYYGDYCEKIKISVYINLNMSRHTLASIIQFYDVRLSKLQLLIQHQQVVSGLPTSIRYNHDRILAPPLAILKVYDSLSKYQYYILYIQQNVTNIHINSTPQQCLHVTSFSYMQNYTSTTTIFHYHHLCRNDNQLLCFHDQDYLCICEYDHSRVDCLSFGLSTDQCNLCFSDGKCLQGDLNNPNDFLCLCPKCSHGQRCEFTTFAFGFTLDSLLVNDLWIIQIVYTCLVALLFIIGIFTNTCSLVTFKRPYSRTVTVGNYLYIVSIINQCALLFLLLKFIHILGGFTGHDGLNLISCKIISYILFVLTRTTFWLLSWVTCDRLLMTIFPTSLLSRKPNIAIGISVATMIALSAMHIPDIIYTTIASDRCIVNFDHPLISLYNRINTLLHYLGTFAIQTIAITLLIVLIARSRAKVRGDNTSFGDVFKSMFNSKKELYVTPIIIVLSALPQTILSFSLSCTELSVWQRHTLLIAYLFSYSPQILGFILFVLPSKAYQQELQKTKLSNMIILKWILKTNTSQQFLPINSTKRNQTFVK</sequence>
<feature type="disulfide bond" evidence="9">
    <location>
        <begin position="165"/>
        <end position="177"/>
    </location>
</feature>
<dbReference type="Gene3D" id="1.20.1070.10">
    <property type="entry name" value="Rhodopsin 7-helix transmembrane proteins"/>
    <property type="match status" value="1"/>
</dbReference>
<feature type="domain" description="EGF-like" evidence="11">
    <location>
        <begin position="1032"/>
        <end position="1073"/>
    </location>
</feature>
<feature type="transmembrane region" description="Helical" evidence="10">
    <location>
        <begin position="1538"/>
        <end position="1560"/>
    </location>
</feature>
<dbReference type="SUPFAM" id="SSF81321">
    <property type="entry name" value="Family A G protein-coupled receptor-like"/>
    <property type="match status" value="1"/>
</dbReference>
<proteinExistence type="predicted"/>